<protein>
    <submittedName>
        <fullName evidence="9">MFS family permease</fullName>
    </submittedName>
</protein>
<gene>
    <name evidence="9" type="ORF">HDA36_003228</name>
</gene>
<feature type="transmembrane region" description="Helical" evidence="6">
    <location>
        <begin position="70"/>
        <end position="88"/>
    </location>
</feature>
<comment type="subcellular location">
    <subcellularLocation>
        <location evidence="1">Cell membrane</location>
        <topology evidence="1">Multi-pass membrane protein</topology>
    </subcellularLocation>
</comment>
<evidence type="ECO:0000259" key="8">
    <source>
        <dbReference type="PROSITE" id="PS50850"/>
    </source>
</evidence>
<feature type="transmembrane region" description="Helical" evidence="6">
    <location>
        <begin position="264"/>
        <end position="284"/>
    </location>
</feature>
<feature type="chain" id="PRO_5039729070" evidence="7">
    <location>
        <begin position="20"/>
        <end position="385"/>
    </location>
</feature>
<feature type="transmembrane region" description="Helical" evidence="6">
    <location>
        <begin position="100"/>
        <end position="120"/>
    </location>
</feature>
<dbReference type="InterPro" id="IPR036259">
    <property type="entry name" value="MFS_trans_sf"/>
</dbReference>
<dbReference type="InterPro" id="IPR011701">
    <property type="entry name" value="MFS"/>
</dbReference>
<feature type="transmembrane region" description="Helical" evidence="6">
    <location>
        <begin position="324"/>
        <end position="343"/>
    </location>
</feature>
<keyword evidence="3 6" id="KW-0812">Transmembrane</keyword>
<evidence type="ECO:0000313" key="9">
    <source>
        <dbReference type="EMBL" id="MBB5433144.1"/>
    </source>
</evidence>
<reference evidence="9 10" key="1">
    <citation type="submission" date="2020-08" db="EMBL/GenBank/DDBJ databases">
        <title>Sequencing the genomes of 1000 actinobacteria strains.</title>
        <authorList>
            <person name="Klenk H.-P."/>
        </authorList>
    </citation>
    <scope>NUCLEOTIDE SEQUENCE [LARGE SCALE GENOMIC DNA]</scope>
    <source>
        <strain evidence="9 10">DSM 44551</strain>
    </source>
</reference>
<dbReference type="Proteomes" id="UP000572635">
    <property type="component" value="Unassembled WGS sequence"/>
</dbReference>
<keyword evidence="10" id="KW-1185">Reference proteome</keyword>
<feature type="transmembrane region" description="Helical" evidence="6">
    <location>
        <begin position="132"/>
        <end position="154"/>
    </location>
</feature>
<evidence type="ECO:0000256" key="3">
    <source>
        <dbReference type="ARBA" id="ARBA00022692"/>
    </source>
</evidence>
<dbReference type="PANTHER" id="PTHR43124:SF3">
    <property type="entry name" value="CHLORAMPHENICOL EFFLUX PUMP RV0191"/>
    <property type="match status" value="1"/>
</dbReference>
<dbReference type="GO" id="GO:0005886">
    <property type="term" value="C:plasma membrane"/>
    <property type="evidence" value="ECO:0007669"/>
    <property type="project" value="UniProtKB-SubCell"/>
</dbReference>
<dbReference type="Gene3D" id="1.20.1250.20">
    <property type="entry name" value="MFS general substrate transporter like domains"/>
    <property type="match status" value="1"/>
</dbReference>
<keyword evidence="2" id="KW-1003">Cell membrane</keyword>
<name>A0A7W8QMS2_9ACTN</name>
<evidence type="ECO:0000256" key="1">
    <source>
        <dbReference type="ARBA" id="ARBA00004651"/>
    </source>
</evidence>
<feature type="domain" description="Major facilitator superfamily (MFS) profile" evidence="8">
    <location>
        <begin position="5"/>
        <end position="380"/>
    </location>
</feature>
<dbReference type="PROSITE" id="PS50850">
    <property type="entry name" value="MFS"/>
    <property type="match status" value="1"/>
</dbReference>
<dbReference type="InterPro" id="IPR050189">
    <property type="entry name" value="MFS_Efflux_Transporters"/>
</dbReference>
<evidence type="ECO:0000256" key="6">
    <source>
        <dbReference type="SAM" id="Phobius"/>
    </source>
</evidence>
<keyword evidence="7" id="KW-0732">Signal</keyword>
<dbReference type="GO" id="GO:0022857">
    <property type="term" value="F:transmembrane transporter activity"/>
    <property type="evidence" value="ECO:0007669"/>
    <property type="project" value="InterPro"/>
</dbReference>
<evidence type="ECO:0000256" key="2">
    <source>
        <dbReference type="ARBA" id="ARBA00022475"/>
    </source>
</evidence>
<keyword evidence="5 6" id="KW-0472">Membrane</keyword>
<dbReference type="EMBL" id="JACHDB010000001">
    <property type="protein sequence ID" value="MBB5433144.1"/>
    <property type="molecule type" value="Genomic_DNA"/>
</dbReference>
<comment type="caution">
    <text evidence="9">The sequence shown here is derived from an EMBL/GenBank/DDBJ whole genome shotgun (WGS) entry which is preliminary data.</text>
</comment>
<dbReference type="SUPFAM" id="SSF103473">
    <property type="entry name" value="MFS general substrate transporter"/>
    <property type="match status" value="1"/>
</dbReference>
<feature type="transmembrane region" description="Helical" evidence="6">
    <location>
        <begin position="355"/>
        <end position="373"/>
    </location>
</feature>
<evidence type="ECO:0000256" key="4">
    <source>
        <dbReference type="ARBA" id="ARBA00022989"/>
    </source>
</evidence>
<keyword evidence="4 6" id="KW-1133">Transmembrane helix</keyword>
<feature type="transmembrane region" description="Helical" evidence="6">
    <location>
        <begin position="199"/>
        <end position="218"/>
    </location>
</feature>
<organism evidence="9 10">
    <name type="scientific">Nocardiopsis composta</name>
    <dbReference type="NCBI Taxonomy" id="157465"/>
    <lineage>
        <taxon>Bacteria</taxon>
        <taxon>Bacillati</taxon>
        <taxon>Actinomycetota</taxon>
        <taxon>Actinomycetes</taxon>
        <taxon>Streptosporangiales</taxon>
        <taxon>Nocardiopsidaceae</taxon>
        <taxon>Nocardiopsis</taxon>
    </lineage>
</organism>
<evidence type="ECO:0000313" key="10">
    <source>
        <dbReference type="Proteomes" id="UP000572635"/>
    </source>
</evidence>
<proteinExistence type="predicted"/>
<dbReference type="PANTHER" id="PTHR43124">
    <property type="entry name" value="PURINE EFFLUX PUMP PBUE"/>
    <property type="match status" value="1"/>
</dbReference>
<feature type="transmembrane region" description="Helical" evidence="6">
    <location>
        <begin position="290"/>
        <end position="312"/>
    </location>
</feature>
<accession>A0A7W8QMS2</accession>
<dbReference type="InterPro" id="IPR020846">
    <property type="entry name" value="MFS_dom"/>
</dbReference>
<dbReference type="Pfam" id="PF07690">
    <property type="entry name" value="MFS_1"/>
    <property type="match status" value="1"/>
</dbReference>
<feature type="transmembrane region" description="Helical" evidence="6">
    <location>
        <begin position="43"/>
        <end position="63"/>
    </location>
</feature>
<feature type="transmembrane region" description="Helical" evidence="6">
    <location>
        <begin position="160"/>
        <end position="178"/>
    </location>
</feature>
<feature type="signal peptide" evidence="7">
    <location>
        <begin position="1"/>
        <end position="19"/>
    </location>
</feature>
<dbReference type="AlphaFoldDB" id="A0A7W8QMS2"/>
<feature type="transmembrane region" description="Helical" evidence="6">
    <location>
        <begin position="238"/>
        <end position="257"/>
    </location>
</feature>
<sequence>MRAAPLVLLLLASTLTVMAGAVLTPVVELLRGDLGLTSTQAGMVVTAHTAVIAVSAPAVGWAMDRWGYRTPLGAGLLLYGVAGGAGALADSYPVLIATRLVFGLGAAAVFAASTVAMLALYRGELRDRAMGWRSTAVSFGGVVCPLLGGALGGLSWHAPFAVYLVGVPLGLAVLALLPDARPEAPARGARGARFRPSPAVLGFLLLTVAATMMLYSLVVFVPQRLAELGVTHPSLVSVYPVSWSAAMGLVGVGYARLRARLGYAWMLRLSAALWTASFALLALGGGPVPVWAAVVLFGLGSGIAIPALTVLVGGGVPAALRGRATALVTTATFAGQFLAPPALGPVVEGLSIGTAYLLVSAGAAVLLAVLLAVRVTDPEAAPDGS</sequence>
<evidence type="ECO:0000256" key="5">
    <source>
        <dbReference type="ARBA" id="ARBA00023136"/>
    </source>
</evidence>
<evidence type="ECO:0000256" key="7">
    <source>
        <dbReference type="SAM" id="SignalP"/>
    </source>
</evidence>
<dbReference type="RefSeq" id="WP_184392632.1">
    <property type="nucleotide sequence ID" value="NZ_JACHDB010000001.1"/>
</dbReference>